<organism evidence="2 3">
    <name type="scientific">Deinococcus depolymerans</name>
    <dbReference type="NCBI Taxonomy" id="392408"/>
    <lineage>
        <taxon>Bacteria</taxon>
        <taxon>Thermotogati</taxon>
        <taxon>Deinococcota</taxon>
        <taxon>Deinococci</taxon>
        <taxon>Deinococcales</taxon>
        <taxon>Deinococcaceae</taxon>
        <taxon>Deinococcus</taxon>
    </lineage>
</organism>
<reference evidence="3" key="1">
    <citation type="journal article" date="2019" name="Int. J. Syst. Evol. Microbiol.">
        <title>The Global Catalogue of Microorganisms (GCM) 10K type strain sequencing project: providing services to taxonomists for standard genome sequencing and annotation.</title>
        <authorList>
            <consortium name="The Broad Institute Genomics Platform"/>
            <consortium name="The Broad Institute Genome Sequencing Center for Infectious Disease"/>
            <person name="Wu L."/>
            <person name="Ma J."/>
        </authorList>
    </citation>
    <scope>NUCLEOTIDE SEQUENCE [LARGE SCALE GENOMIC DNA]</scope>
    <source>
        <strain evidence="3">JCM 14368</strain>
    </source>
</reference>
<dbReference type="RefSeq" id="WP_343755112.1">
    <property type="nucleotide sequence ID" value="NZ_BAAADB010000003.1"/>
</dbReference>
<protein>
    <submittedName>
        <fullName evidence="2">Uncharacterized protein</fullName>
    </submittedName>
</protein>
<evidence type="ECO:0000256" key="1">
    <source>
        <dbReference type="SAM" id="MobiDB-lite"/>
    </source>
</evidence>
<comment type="caution">
    <text evidence="2">The sequence shown here is derived from an EMBL/GenBank/DDBJ whole genome shotgun (WGS) entry which is preliminary data.</text>
</comment>
<feature type="region of interest" description="Disordered" evidence="1">
    <location>
        <begin position="51"/>
        <end position="75"/>
    </location>
</feature>
<sequence length="75" mass="7839">MTAFLLFILLPTALIVLSFRMKPVVPPGESPHDALGGGLAATGLFGGHGLPADARSVPEDTDPVRFDLSGLPDRE</sequence>
<gene>
    <name evidence="2" type="ORF">GCM10008937_02070</name>
</gene>
<evidence type="ECO:0000313" key="3">
    <source>
        <dbReference type="Proteomes" id="UP001500191"/>
    </source>
</evidence>
<name>A0ABP3LH13_9DEIO</name>
<feature type="compositionally biased region" description="Basic and acidic residues" evidence="1">
    <location>
        <begin position="56"/>
        <end position="65"/>
    </location>
</feature>
<dbReference type="EMBL" id="BAAADB010000003">
    <property type="protein sequence ID" value="GAA0498540.1"/>
    <property type="molecule type" value="Genomic_DNA"/>
</dbReference>
<accession>A0ABP3LH13</accession>
<proteinExistence type="predicted"/>
<evidence type="ECO:0000313" key="2">
    <source>
        <dbReference type="EMBL" id="GAA0498540.1"/>
    </source>
</evidence>
<keyword evidence="3" id="KW-1185">Reference proteome</keyword>
<dbReference type="Proteomes" id="UP001500191">
    <property type="component" value="Unassembled WGS sequence"/>
</dbReference>